<proteinExistence type="predicted"/>
<evidence type="ECO:0000313" key="1">
    <source>
        <dbReference type="EMBL" id="DAF97936.1"/>
    </source>
</evidence>
<reference evidence="1" key="1">
    <citation type="journal article" date="2021" name="Proc. Natl. Acad. Sci. U.S.A.">
        <title>A Catalog of Tens of Thousands of Viruses from Human Metagenomes Reveals Hidden Associations with Chronic Diseases.</title>
        <authorList>
            <person name="Tisza M.J."/>
            <person name="Buck C.B."/>
        </authorList>
    </citation>
    <scope>NUCLEOTIDE SEQUENCE</scope>
    <source>
        <strain evidence="1">CtvxP16</strain>
    </source>
</reference>
<name>A0A8S5UTX3_9CAUD</name>
<accession>A0A8S5UTX3</accession>
<dbReference type="EMBL" id="BK016138">
    <property type="protein sequence ID" value="DAF97936.1"/>
    <property type="molecule type" value="Genomic_DNA"/>
</dbReference>
<organism evidence="1">
    <name type="scientific">Myoviridae sp. ctvxP16</name>
    <dbReference type="NCBI Taxonomy" id="2825205"/>
    <lineage>
        <taxon>Viruses</taxon>
        <taxon>Duplodnaviria</taxon>
        <taxon>Heunggongvirae</taxon>
        <taxon>Uroviricota</taxon>
        <taxon>Caudoviricetes</taxon>
    </lineage>
</organism>
<protein>
    <submittedName>
        <fullName evidence="1">Uncharacterized protein</fullName>
    </submittedName>
</protein>
<sequence length="156" mass="17249">MTILKAEMLAIKSIETAFIDAGWSDGSAMTDARIRKAKEPIFYKDSTPKIAADAVVTVDGIGRKLYCIYNIIAPRTATSGNESHHIEVTVALAIYTDTQYLFAENSKHAKYIDALLDELAKEDWIISSAGADESVASQDEQSPYIYRKTLYATNVF</sequence>